<name>C2L0J3_9FIRM</name>
<gene>
    <name evidence="2" type="ORF">HMPREF6123_2262</name>
</gene>
<dbReference type="Proteomes" id="UP000004121">
    <property type="component" value="Unassembled WGS sequence"/>
</dbReference>
<protein>
    <submittedName>
        <fullName evidence="2">Uncharacterized protein</fullName>
    </submittedName>
</protein>
<organism evidence="2 3">
    <name type="scientific">Oribacterium sinus F0268</name>
    <dbReference type="NCBI Taxonomy" id="585501"/>
    <lineage>
        <taxon>Bacteria</taxon>
        <taxon>Bacillati</taxon>
        <taxon>Bacillota</taxon>
        <taxon>Clostridia</taxon>
        <taxon>Lachnospirales</taxon>
        <taxon>Lachnospiraceae</taxon>
        <taxon>Oribacterium</taxon>
    </lineage>
</organism>
<feature type="transmembrane region" description="Helical" evidence="1">
    <location>
        <begin position="12"/>
        <end position="30"/>
    </location>
</feature>
<proteinExistence type="predicted"/>
<keyword evidence="1" id="KW-0472">Membrane</keyword>
<accession>C2L0J3</accession>
<keyword evidence="1" id="KW-1133">Transmembrane helix</keyword>
<evidence type="ECO:0000313" key="3">
    <source>
        <dbReference type="Proteomes" id="UP000004121"/>
    </source>
</evidence>
<reference evidence="2 3" key="1">
    <citation type="submission" date="2009-04" db="EMBL/GenBank/DDBJ databases">
        <authorList>
            <person name="Qin X."/>
            <person name="Bachman B."/>
            <person name="Battles P."/>
            <person name="Bell A."/>
            <person name="Bess C."/>
            <person name="Bickham C."/>
            <person name="Chaboub L."/>
            <person name="Chen D."/>
            <person name="Coyle M."/>
            <person name="Deiros D.R."/>
            <person name="Dinh H."/>
            <person name="Forbes L."/>
            <person name="Fowler G."/>
            <person name="Francisco L."/>
            <person name="Fu Q."/>
            <person name="Gubbala S."/>
            <person name="Hale W."/>
            <person name="Han Y."/>
            <person name="Hemphill L."/>
            <person name="Highlander S.K."/>
            <person name="Hirani K."/>
            <person name="Hogues M."/>
            <person name="Jackson L."/>
            <person name="Jakkamsetti A."/>
            <person name="Javaid M."/>
            <person name="Jiang H."/>
            <person name="Korchina V."/>
            <person name="Kovar C."/>
            <person name="Lara F."/>
            <person name="Lee S."/>
            <person name="Mata R."/>
            <person name="Mathew T."/>
            <person name="Moen C."/>
            <person name="Morales K."/>
            <person name="Munidasa M."/>
            <person name="Nazareth L."/>
            <person name="Ngo R."/>
            <person name="Nguyen L."/>
            <person name="Okwuonu G."/>
            <person name="Ongeri F."/>
            <person name="Patil S."/>
            <person name="Petrosino J."/>
            <person name="Pham C."/>
            <person name="Pham P."/>
            <person name="Pu L.-L."/>
            <person name="Puazo M."/>
            <person name="Raj R."/>
            <person name="Reid J."/>
            <person name="Rouhana J."/>
            <person name="Saada N."/>
            <person name="Shang Y."/>
            <person name="Simmons D."/>
            <person name="Thornton R."/>
            <person name="Warren J."/>
            <person name="Weissenberger G."/>
            <person name="Zhang J."/>
            <person name="Zhang L."/>
            <person name="Zhou C."/>
            <person name="Zhu D."/>
            <person name="Muzny D."/>
            <person name="Worley K."/>
            <person name="Gibbs R."/>
        </authorList>
    </citation>
    <scope>NUCLEOTIDE SEQUENCE [LARGE SCALE GENOMIC DNA]</scope>
    <source>
        <strain evidence="2 3">F0268</strain>
    </source>
</reference>
<evidence type="ECO:0000256" key="1">
    <source>
        <dbReference type="SAM" id="Phobius"/>
    </source>
</evidence>
<comment type="caution">
    <text evidence="2">The sequence shown here is derived from an EMBL/GenBank/DDBJ whole genome shotgun (WGS) entry which is preliminary data.</text>
</comment>
<evidence type="ECO:0000313" key="2">
    <source>
        <dbReference type="EMBL" id="EEJ50453.1"/>
    </source>
</evidence>
<dbReference type="AlphaFoldDB" id="C2L0J3"/>
<keyword evidence="1" id="KW-0812">Transmembrane</keyword>
<dbReference type="InParanoid" id="C2L0J3"/>
<sequence length="78" mass="9512">MKNIPVSLHRRKLLPAIPVLLYFINLQYVYRNIFIKNNFFQRAILFFSKYIFVKRRTVEIKKESLSKKRNSSLNFFLV</sequence>
<dbReference type="HOGENOM" id="CLU_2618586_0_0_9"/>
<keyword evidence="3" id="KW-1185">Reference proteome</keyword>
<dbReference type="EMBL" id="ACKX01000213">
    <property type="protein sequence ID" value="EEJ50453.1"/>
    <property type="molecule type" value="Genomic_DNA"/>
</dbReference>